<evidence type="ECO:0000313" key="3">
    <source>
        <dbReference type="Proteomes" id="UP001276564"/>
    </source>
</evidence>
<accession>A0ABU5AWF5</accession>
<name>A0ABU5AWF5_9HYPH</name>
<reference evidence="2 3" key="1">
    <citation type="submission" date="2023-08" db="EMBL/GenBank/DDBJ databases">
        <title>Implementing the SeqCode for naming new Mesorhizobium species isolated from Vachellia karroo root nodules.</title>
        <authorList>
            <person name="Van Lill M."/>
        </authorList>
    </citation>
    <scope>NUCLEOTIDE SEQUENCE [LARGE SCALE GENOMIC DNA]</scope>
    <source>
        <strain evidence="2 3">VK4B</strain>
    </source>
</reference>
<dbReference type="RefSeq" id="WP_320322011.1">
    <property type="nucleotide sequence ID" value="NZ_JAVIIP010000025.1"/>
</dbReference>
<proteinExistence type="predicted"/>
<dbReference type="PANTHER" id="PTHR43566">
    <property type="entry name" value="CONSERVED PROTEIN"/>
    <property type="match status" value="1"/>
</dbReference>
<dbReference type="Proteomes" id="UP001276564">
    <property type="component" value="Unassembled WGS sequence"/>
</dbReference>
<dbReference type="InterPro" id="IPR025420">
    <property type="entry name" value="DUF4143"/>
</dbReference>
<dbReference type="GO" id="GO:0005524">
    <property type="term" value="F:ATP binding"/>
    <property type="evidence" value="ECO:0007669"/>
    <property type="project" value="UniProtKB-KW"/>
</dbReference>
<dbReference type="InterPro" id="IPR003593">
    <property type="entry name" value="AAA+_ATPase"/>
</dbReference>
<comment type="caution">
    <text evidence="2">The sequence shown here is derived from an EMBL/GenBank/DDBJ whole genome shotgun (WGS) entry which is preliminary data.</text>
</comment>
<organism evidence="2 3">
    <name type="scientific">Mesorhizobium abyssinicae</name>
    <dbReference type="NCBI Taxonomy" id="1209958"/>
    <lineage>
        <taxon>Bacteria</taxon>
        <taxon>Pseudomonadati</taxon>
        <taxon>Pseudomonadota</taxon>
        <taxon>Alphaproteobacteria</taxon>
        <taxon>Hyphomicrobiales</taxon>
        <taxon>Phyllobacteriaceae</taxon>
        <taxon>Mesorhizobium</taxon>
    </lineage>
</organism>
<protein>
    <submittedName>
        <fullName evidence="2">ATP-binding protein</fullName>
    </submittedName>
</protein>
<keyword evidence="2" id="KW-0067">ATP-binding</keyword>
<dbReference type="Gene3D" id="3.40.50.300">
    <property type="entry name" value="P-loop containing nucleotide triphosphate hydrolases"/>
    <property type="match status" value="1"/>
</dbReference>
<dbReference type="EMBL" id="JAVIIP010000025">
    <property type="protein sequence ID" value="MDX8541666.1"/>
    <property type="molecule type" value="Genomic_DNA"/>
</dbReference>
<dbReference type="InterPro" id="IPR041682">
    <property type="entry name" value="AAA_14"/>
</dbReference>
<dbReference type="InterPro" id="IPR027417">
    <property type="entry name" value="P-loop_NTPase"/>
</dbReference>
<dbReference type="SMART" id="SM00382">
    <property type="entry name" value="AAA"/>
    <property type="match status" value="1"/>
</dbReference>
<keyword evidence="2" id="KW-0547">Nucleotide-binding</keyword>
<dbReference type="Pfam" id="PF13635">
    <property type="entry name" value="DUF4143"/>
    <property type="match status" value="1"/>
</dbReference>
<evidence type="ECO:0000259" key="1">
    <source>
        <dbReference type="SMART" id="SM00382"/>
    </source>
</evidence>
<gene>
    <name evidence="2" type="ORF">RFM23_29000</name>
</gene>
<dbReference type="CDD" id="cd00009">
    <property type="entry name" value="AAA"/>
    <property type="match status" value="1"/>
</dbReference>
<evidence type="ECO:0000313" key="2">
    <source>
        <dbReference type="EMBL" id="MDX8541666.1"/>
    </source>
</evidence>
<dbReference type="PANTHER" id="PTHR43566:SF2">
    <property type="entry name" value="DUF4143 DOMAIN-CONTAINING PROTEIN"/>
    <property type="match status" value="1"/>
</dbReference>
<dbReference type="SUPFAM" id="SSF52540">
    <property type="entry name" value="P-loop containing nucleoside triphosphate hydrolases"/>
    <property type="match status" value="1"/>
</dbReference>
<dbReference type="Pfam" id="PF13173">
    <property type="entry name" value="AAA_14"/>
    <property type="match status" value="1"/>
</dbReference>
<keyword evidence="3" id="KW-1185">Reference proteome</keyword>
<sequence length="386" mass="42421">MLPQVRQALARQAAVALIGPRQVGKTTLALQIGEDLDALYLDLESREDRNKLSDPALFLRAYEDRLVILDEIHRMPELFQELRGLIDAGRRRGRRTGRFLLLGSASMDLLRQTGESLAGRIEYVEMTPLDALEIASEKLSVESLWLRGGFPDSFLAHSEANSFAYRRNFIRTYLERDVPQFGPRIPAQTLERLWTMLAHNQAGLLNASRLAANLSVSAPTISSYVDLLVDLLLIRRLPPLHANTGKRLVKTPKVYVRDSGLVHALLGIETADSLAGHPVVGASWEGFVLENLVSVAPEGTLASFFRTAAGAEIDLVLQLPANSGVWAIEIKRSLSPSLGKGLHMALEDVQPDRTFVVYAGTESYPMAPKIEAVGLTQLASLLGEQS</sequence>
<feature type="domain" description="AAA+ ATPase" evidence="1">
    <location>
        <begin position="11"/>
        <end position="115"/>
    </location>
</feature>